<protein>
    <submittedName>
        <fullName evidence="1">Uncharacterized protein</fullName>
    </submittedName>
</protein>
<organism evidence="1 2">
    <name type="scientific">Lipomyces starkeyi NRRL Y-11557</name>
    <dbReference type="NCBI Taxonomy" id="675824"/>
    <lineage>
        <taxon>Eukaryota</taxon>
        <taxon>Fungi</taxon>
        <taxon>Dikarya</taxon>
        <taxon>Ascomycota</taxon>
        <taxon>Saccharomycotina</taxon>
        <taxon>Lipomycetes</taxon>
        <taxon>Lipomycetales</taxon>
        <taxon>Lipomycetaceae</taxon>
        <taxon>Lipomyces</taxon>
    </lineage>
</organism>
<proteinExistence type="predicted"/>
<reference evidence="1 2" key="1">
    <citation type="journal article" date="2016" name="Proc. Natl. Acad. Sci. U.S.A.">
        <title>Comparative genomics of biotechnologically important yeasts.</title>
        <authorList>
            <person name="Riley R."/>
            <person name="Haridas S."/>
            <person name="Wolfe K.H."/>
            <person name="Lopes M.R."/>
            <person name="Hittinger C.T."/>
            <person name="Goeker M."/>
            <person name="Salamov A.A."/>
            <person name="Wisecaver J.H."/>
            <person name="Long T.M."/>
            <person name="Calvey C.H."/>
            <person name="Aerts A.L."/>
            <person name="Barry K.W."/>
            <person name="Choi C."/>
            <person name="Clum A."/>
            <person name="Coughlan A.Y."/>
            <person name="Deshpande S."/>
            <person name="Douglass A.P."/>
            <person name="Hanson S.J."/>
            <person name="Klenk H.-P."/>
            <person name="LaButti K.M."/>
            <person name="Lapidus A."/>
            <person name="Lindquist E.A."/>
            <person name="Lipzen A.M."/>
            <person name="Meier-Kolthoff J.P."/>
            <person name="Ohm R.A."/>
            <person name="Otillar R.P."/>
            <person name="Pangilinan J.L."/>
            <person name="Peng Y."/>
            <person name="Rokas A."/>
            <person name="Rosa C.A."/>
            <person name="Scheuner C."/>
            <person name="Sibirny A.A."/>
            <person name="Slot J.C."/>
            <person name="Stielow J.B."/>
            <person name="Sun H."/>
            <person name="Kurtzman C.P."/>
            <person name="Blackwell M."/>
            <person name="Grigoriev I.V."/>
            <person name="Jeffries T.W."/>
        </authorList>
    </citation>
    <scope>NUCLEOTIDE SEQUENCE [LARGE SCALE GENOMIC DNA]</scope>
    <source>
        <strain evidence="1 2">NRRL Y-11557</strain>
    </source>
</reference>
<evidence type="ECO:0000313" key="2">
    <source>
        <dbReference type="Proteomes" id="UP000094385"/>
    </source>
</evidence>
<dbReference type="EMBL" id="KV454305">
    <property type="protein sequence ID" value="ODQ69168.1"/>
    <property type="molecule type" value="Genomic_DNA"/>
</dbReference>
<gene>
    <name evidence="1" type="ORF">LIPSTDRAFT_202093</name>
</gene>
<accession>A0A1E3PV61</accession>
<keyword evidence="2" id="KW-1185">Reference proteome</keyword>
<name>A0A1E3PV61_LIPST</name>
<dbReference type="Proteomes" id="UP000094385">
    <property type="component" value="Unassembled WGS sequence"/>
</dbReference>
<sequence>MRRRKKHASGVYLRFIQRYRDTRYRSLLYRIAYRLLSHTIAIQYRDRVIIYKPAPGGYLVKIGDVRHSLPGCWSSVLHLLWSLEIG</sequence>
<dbReference type="AlphaFoldDB" id="A0A1E3PV61"/>
<evidence type="ECO:0000313" key="1">
    <source>
        <dbReference type="EMBL" id="ODQ69168.1"/>
    </source>
</evidence>